<dbReference type="EMBL" id="FUZU01000002">
    <property type="protein sequence ID" value="SKC73228.1"/>
    <property type="molecule type" value="Genomic_DNA"/>
</dbReference>
<reference evidence="2 3" key="1">
    <citation type="submission" date="2017-02" db="EMBL/GenBank/DDBJ databases">
        <authorList>
            <person name="Peterson S.W."/>
        </authorList>
    </citation>
    <scope>NUCLEOTIDE SEQUENCE [LARGE SCALE GENOMIC DNA]</scope>
    <source>
        <strain evidence="2 3">DSM 25262</strain>
    </source>
</reference>
<evidence type="ECO:0008006" key="4">
    <source>
        <dbReference type="Google" id="ProtNLM"/>
    </source>
</evidence>
<name>A0A1T5LCU2_9BACT</name>
<sequence>MKRYFTNVNTSFIKSALAIVMLITLSCAAQSQSLNANWKQDLTNAMKTFLGCQDTLNNSRGCSKFLGESLHIVYRINDFYSQKTGRYMVAGEIASFLKSSNQWKLLGPSYDQKTLTQAQEHANAKKAVVAVYTSTSGSSHVVLINPGVLQSSGSWGLSVPTATSFLLSQPDRSFVDKGLSFAFGKLLMKDVSIYVRSY</sequence>
<evidence type="ECO:0000256" key="1">
    <source>
        <dbReference type="SAM" id="SignalP"/>
    </source>
</evidence>
<dbReference type="Gene3D" id="3.90.1720.10">
    <property type="entry name" value="endopeptidase domain like (from Nostoc punctiforme)"/>
    <property type="match status" value="1"/>
</dbReference>
<accession>A0A1T5LCU2</accession>
<feature type="signal peptide" evidence="1">
    <location>
        <begin position="1"/>
        <end position="29"/>
    </location>
</feature>
<dbReference type="AlphaFoldDB" id="A0A1T5LCU2"/>
<dbReference type="PROSITE" id="PS51257">
    <property type="entry name" value="PROKAR_LIPOPROTEIN"/>
    <property type="match status" value="1"/>
</dbReference>
<keyword evidence="1" id="KW-0732">Signal</keyword>
<feature type="chain" id="PRO_5012572318" description="Peptidase C39 family protein" evidence="1">
    <location>
        <begin position="30"/>
        <end position="198"/>
    </location>
</feature>
<dbReference type="Proteomes" id="UP000190961">
    <property type="component" value="Unassembled WGS sequence"/>
</dbReference>
<evidence type="ECO:0000313" key="2">
    <source>
        <dbReference type="EMBL" id="SKC73228.1"/>
    </source>
</evidence>
<proteinExistence type="predicted"/>
<organism evidence="2 3">
    <name type="scientific">Ohtaekwangia koreensis</name>
    <dbReference type="NCBI Taxonomy" id="688867"/>
    <lineage>
        <taxon>Bacteria</taxon>
        <taxon>Pseudomonadati</taxon>
        <taxon>Bacteroidota</taxon>
        <taxon>Cytophagia</taxon>
        <taxon>Cytophagales</taxon>
        <taxon>Fulvivirgaceae</taxon>
        <taxon>Ohtaekwangia</taxon>
    </lineage>
</organism>
<protein>
    <recommendedName>
        <fullName evidence="4">Peptidase C39 family protein</fullName>
    </recommendedName>
</protein>
<keyword evidence="3" id="KW-1185">Reference proteome</keyword>
<evidence type="ECO:0000313" key="3">
    <source>
        <dbReference type="Proteomes" id="UP000190961"/>
    </source>
</evidence>
<gene>
    <name evidence="2" type="ORF">SAMN05660236_2879</name>
</gene>